<protein>
    <submittedName>
        <fullName evidence="1">Uncharacterized protein</fullName>
    </submittedName>
</protein>
<sequence length="100" mass="10941">MALIEVQVTEEERNAFMIVAGLLVTAMYQTVLSPVGGLNGLTHGGSYNEKNEDQLSMEKQKSTWACGTVSPVLTLPPLNHPTNLLPFSAKLPYLYLSTLF</sequence>
<organism evidence="1 2">
    <name type="scientific">Stylosanthes scabra</name>
    <dbReference type="NCBI Taxonomy" id="79078"/>
    <lineage>
        <taxon>Eukaryota</taxon>
        <taxon>Viridiplantae</taxon>
        <taxon>Streptophyta</taxon>
        <taxon>Embryophyta</taxon>
        <taxon>Tracheophyta</taxon>
        <taxon>Spermatophyta</taxon>
        <taxon>Magnoliopsida</taxon>
        <taxon>eudicotyledons</taxon>
        <taxon>Gunneridae</taxon>
        <taxon>Pentapetalae</taxon>
        <taxon>rosids</taxon>
        <taxon>fabids</taxon>
        <taxon>Fabales</taxon>
        <taxon>Fabaceae</taxon>
        <taxon>Papilionoideae</taxon>
        <taxon>50 kb inversion clade</taxon>
        <taxon>dalbergioids sensu lato</taxon>
        <taxon>Dalbergieae</taxon>
        <taxon>Pterocarpus clade</taxon>
        <taxon>Stylosanthes</taxon>
    </lineage>
</organism>
<gene>
    <name evidence="1" type="ORF">PIB30_020297</name>
</gene>
<accession>A0ABU6V8P0</accession>
<evidence type="ECO:0000313" key="1">
    <source>
        <dbReference type="EMBL" id="MED6169317.1"/>
    </source>
</evidence>
<dbReference type="EMBL" id="JASCZI010151099">
    <property type="protein sequence ID" value="MED6169317.1"/>
    <property type="molecule type" value="Genomic_DNA"/>
</dbReference>
<proteinExistence type="predicted"/>
<reference evidence="1 2" key="1">
    <citation type="journal article" date="2023" name="Plants (Basel)">
        <title>Bridging the Gap: Combining Genomics and Transcriptomics Approaches to Understand Stylosanthes scabra, an Orphan Legume from the Brazilian Caatinga.</title>
        <authorList>
            <person name="Ferreira-Neto J.R.C."/>
            <person name="da Silva M.D."/>
            <person name="Binneck E."/>
            <person name="de Melo N.F."/>
            <person name="da Silva R.H."/>
            <person name="de Melo A.L.T.M."/>
            <person name="Pandolfi V."/>
            <person name="Bustamante F.O."/>
            <person name="Brasileiro-Vidal A.C."/>
            <person name="Benko-Iseppon A.M."/>
        </authorList>
    </citation>
    <scope>NUCLEOTIDE SEQUENCE [LARGE SCALE GENOMIC DNA]</scope>
    <source>
        <tissue evidence="1">Leaves</tissue>
    </source>
</reference>
<name>A0ABU6V8P0_9FABA</name>
<evidence type="ECO:0000313" key="2">
    <source>
        <dbReference type="Proteomes" id="UP001341840"/>
    </source>
</evidence>
<comment type="caution">
    <text evidence="1">The sequence shown here is derived from an EMBL/GenBank/DDBJ whole genome shotgun (WGS) entry which is preliminary data.</text>
</comment>
<keyword evidence="2" id="KW-1185">Reference proteome</keyword>
<dbReference type="Proteomes" id="UP001341840">
    <property type="component" value="Unassembled WGS sequence"/>
</dbReference>